<keyword evidence="3" id="KW-0560">Oxidoreductase</keyword>
<comment type="caution">
    <text evidence="5">The sequence shown here is derived from an EMBL/GenBank/DDBJ whole genome shotgun (WGS) entry which is preliminary data.</text>
</comment>
<name>A0ABR4P9L7_9HELO</name>
<dbReference type="EMBL" id="JBFCZG010000007">
    <property type="protein sequence ID" value="KAL3419993.1"/>
    <property type="molecule type" value="Genomic_DNA"/>
</dbReference>
<dbReference type="InterPro" id="IPR008030">
    <property type="entry name" value="NmrA-like"/>
</dbReference>
<sequence>MVKVAIAGGSGGIGRAIVDALKEQTEHQFIILTRKVNPELESALGVKTVAIDYTNISAIQKALEEHQVHTIISALSVNDQKTNDAQINLIRAAAASSTTKRFTPSEFGTFYKEDDIKSLPLVAFKFAAIAELEKTDLEFTLFSNGFFLDYFGLPKVQSHLKPFTIGIDFQNKVAGLPGTGNTPVVFTRTKDVGRLVVASLGLPKWKRRSILIGDRKSWNEILNIAEKVTGSKFEVHHDSIATLKNGQITELPSHVPMYPFLPKEHLQGFLSVFGIWSERGDFDLDVTQGDNLNQLFPEITTTSIEDIIKEAWA</sequence>
<evidence type="ECO:0000259" key="4">
    <source>
        <dbReference type="Pfam" id="PF05368"/>
    </source>
</evidence>
<dbReference type="Gene3D" id="3.90.25.10">
    <property type="entry name" value="UDP-galactose 4-epimerase, domain 1"/>
    <property type="match status" value="1"/>
</dbReference>
<protein>
    <recommendedName>
        <fullName evidence="4">NmrA-like domain-containing protein</fullName>
    </recommendedName>
</protein>
<reference evidence="5 6" key="1">
    <citation type="submission" date="2024-06" db="EMBL/GenBank/DDBJ databases">
        <title>Complete genome of Phlyctema vagabunda strain 19-DSS-EL-015.</title>
        <authorList>
            <person name="Fiorenzani C."/>
        </authorList>
    </citation>
    <scope>NUCLEOTIDE SEQUENCE [LARGE SCALE GENOMIC DNA]</scope>
    <source>
        <strain evidence="5 6">19-DSS-EL-015</strain>
    </source>
</reference>
<dbReference type="Gene3D" id="3.40.50.720">
    <property type="entry name" value="NAD(P)-binding Rossmann-like Domain"/>
    <property type="match status" value="1"/>
</dbReference>
<evidence type="ECO:0000256" key="2">
    <source>
        <dbReference type="ARBA" id="ARBA00022857"/>
    </source>
</evidence>
<dbReference type="PANTHER" id="PTHR47706:SF4">
    <property type="entry name" value="NMRA-LIKE DOMAIN-CONTAINING PROTEIN"/>
    <property type="match status" value="1"/>
</dbReference>
<dbReference type="Proteomes" id="UP001629113">
    <property type="component" value="Unassembled WGS sequence"/>
</dbReference>
<keyword evidence="6" id="KW-1185">Reference proteome</keyword>
<evidence type="ECO:0000256" key="3">
    <source>
        <dbReference type="ARBA" id="ARBA00023002"/>
    </source>
</evidence>
<evidence type="ECO:0000313" key="6">
    <source>
        <dbReference type="Proteomes" id="UP001629113"/>
    </source>
</evidence>
<feature type="domain" description="NmrA-like" evidence="4">
    <location>
        <begin position="3"/>
        <end position="302"/>
    </location>
</feature>
<dbReference type="Pfam" id="PF05368">
    <property type="entry name" value="NmrA"/>
    <property type="match status" value="1"/>
</dbReference>
<accession>A0ABR4P9L7</accession>
<dbReference type="InterPro" id="IPR051609">
    <property type="entry name" value="NmrA/Isoflavone_reductase-like"/>
</dbReference>
<comment type="similarity">
    <text evidence="1">Belongs to the NmrA-type oxidoreductase family. Isoflavone reductase subfamily.</text>
</comment>
<organism evidence="5 6">
    <name type="scientific">Phlyctema vagabunda</name>
    <dbReference type="NCBI Taxonomy" id="108571"/>
    <lineage>
        <taxon>Eukaryota</taxon>
        <taxon>Fungi</taxon>
        <taxon>Dikarya</taxon>
        <taxon>Ascomycota</taxon>
        <taxon>Pezizomycotina</taxon>
        <taxon>Leotiomycetes</taxon>
        <taxon>Helotiales</taxon>
        <taxon>Dermateaceae</taxon>
        <taxon>Phlyctema</taxon>
    </lineage>
</organism>
<dbReference type="SUPFAM" id="SSF51735">
    <property type="entry name" value="NAD(P)-binding Rossmann-fold domains"/>
    <property type="match status" value="1"/>
</dbReference>
<dbReference type="InterPro" id="IPR036291">
    <property type="entry name" value="NAD(P)-bd_dom_sf"/>
</dbReference>
<evidence type="ECO:0000313" key="5">
    <source>
        <dbReference type="EMBL" id="KAL3419993.1"/>
    </source>
</evidence>
<keyword evidence="2" id="KW-0521">NADP</keyword>
<proteinExistence type="inferred from homology"/>
<gene>
    <name evidence="5" type="ORF">PVAG01_08492</name>
</gene>
<evidence type="ECO:0000256" key="1">
    <source>
        <dbReference type="ARBA" id="ARBA00005725"/>
    </source>
</evidence>
<dbReference type="PANTHER" id="PTHR47706">
    <property type="entry name" value="NMRA-LIKE FAMILY PROTEIN"/>
    <property type="match status" value="1"/>
</dbReference>